<name>A0ABP0PEX4_9DINO</name>
<protein>
    <submittedName>
        <fullName evidence="2">Uncharacterized protein</fullName>
    </submittedName>
</protein>
<sequence length="124" mass="13966">MDLLDSRLAARSRRDQNSTVRRRRQEVPGPVTSNLGKPLRAGPRTGHVDANLQDAAAPPRLEDGFSRGSNRKCHEGQGSRLPLNEEYDAEDKTFGPWPWRVGSLIACAKRNDNPRIFGRWLFCV</sequence>
<evidence type="ECO:0000313" key="3">
    <source>
        <dbReference type="Proteomes" id="UP001642484"/>
    </source>
</evidence>
<dbReference type="Proteomes" id="UP001642484">
    <property type="component" value="Unassembled WGS sequence"/>
</dbReference>
<reference evidence="2 3" key="1">
    <citation type="submission" date="2024-02" db="EMBL/GenBank/DDBJ databases">
        <authorList>
            <person name="Chen Y."/>
            <person name="Shah S."/>
            <person name="Dougan E. K."/>
            <person name="Thang M."/>
            <person name="Chan C."/>
        </authorList>
    </citation>
    <scope>NUCLEOTIDE SEQUENCE [LARGE SCALE GENOMIC DNA]</scope>
</reference>
<evidence type="ECO:0000313" key="2">
    <source>
        <dbReference type="EMBL" id="CAK9074550.1"/>
    </source>
</evidence>
<keyword evidence="3" id="KW-1185">Reference proteome</keyword>
<accession>A0ABP0PEX4</accession>
<gene>
    <name evidence="2" type="ORF">CCMP2556_LOCUS36716</name>
</gene>
<evidence type="ECO:0000256" key="1">
    <source>
        <dbReference type="SAM" id="MobiDB-lite"/>
    </source>
</evidence>
<organism evidence="2 3">
    <name type="scientific">Durusdinium trenchii</name>
    <dbReference type="NCBI Taxonomy" id="1381693"/>
    <lineage>
        <taxon>Eukaryota</taxon>
        <taxon>Sar</taxon>
        <taxon>Alveolata</taxon>
        <taxon>Dinophyceae</taxon>
        <taxon>Suessiales</taxon>
        <taxon>Symbiodiniaceae</taxon>
        <taxon>Durusdinium</taxon>
    </lineage>
</organism>
<feature type="region of interest" description="Disordered" evidence="1">
    <location>
        <begin position="1"/>
        <end position="85"/>
    </location>
</feature>
<comment type="caution">
    <text evidence="2">The sequence shown here is derived from an EMBL/GenBank/DDBJ whole genome shotgun (WGS) entry which is preliminary data.</text>
</comment>
<dbReference type="EMBL" id="CAXAMN010023028">
    <property type="protein sequence ID" value="CAK9074550.1"/>
    <property type="molecule type" value="Genomic_DNA"/>
</dbReference>
<proteinExistence type="predicted"/>